<dbReference type="RefSeq" id="WP_283417289.1">
    <property type="nucleotide sequence ID" value="NZ_FXUO01000006.1"/>
</dbReference>
<protein>
    <recommendedName>
        <fullName evidence="3">Carboxymuconolactone decarboxylase family protein</fullName>
    </recommendedName>
</protein>
<sequence length="106" mass="12349">MKYKIFPLLLHSTIAIQALKLQEEQLETVKVLTCSKNRNLAINHFHNLKTHKRDIYIRCLAAGFLPEETLKITNEIFEKAENFRFTATEIFNAAHQFGTLSNFLKK</sequence>
<evidence type="ECO:0008006" key="3">
    <source>
        <dbReference type="Google" id="ProtNLM"/>
    </source>
</evidence>
<name>A0ABY1R4E1_9FLAO</name>
<organism evidence="1 2">
    <name type="scientific">Epilithonimonas pallida</name>
    <dbReference type="NCBI Taxonomy" id="373671"/>
    <lineage>
        <taxon>Bacteria</taxon>
        <taxon>Pseudomonadati</taxon>
        <taxon>Bacteroidota</taxon>
        <taxon>Flavobacteriia</taxon>
        <taxon>Flavobacteriales</taxon>
        <taxon>Weeksellaceae</taxon>
        <taxon>Chryseobacterium group</taxon>
        <taxon>Epilithonimonas</taxon>
    </lineage>
</organism>
<accession>A0ABY1R4E1</accession>
<evidence type="ECO:0000313" key="2">
    <source>
        <dbReference type="Proteomes" id="UP001158050"/>
    </source>
</evidence>
<evidence type="ECO:0000313" key="1">
    <source>
        <dbReference type="EMBL" id="SMP94704.1"/>
    </source>
</evidence>
<reference evidence="1 2" key="1">
    <citation type="submission" date="2017-05" db="EMBL/GenBank/DDBJ databases">
        <authorList>
            <person name="Varghese N."/>
            <person name="Submissions S."/>
        </authorList>
    </citation>
    <scope>NUCLEOTIDE SEQUENCE [LARGE SCALE GENOMIC DNA]</scope>
    <source>
        <strain evidence="1 2">DSM 18015</strain>
    </source>
</reference>
<proteinExistence type="predicted"/>
<dbReference type="Proteomes" id="UP001158050">
    <property type="component" value="Unassembled WGS sequence"/>
</dbReference>
<dbReference type="EMBL" id="FXUO01000006">
    <property type="protein sequence ID" value="SMP94704.1"/>
    <property type="molecule type" value="Genomic_DNA"/>
</dbReference>
<gene>
    <name evidence="1" type="ORF">SAMN05421679_106103</name>
</gene>
<keyword evidence="2" id="KW-1185">Reference proteome</keyword>
<comment type="caution">
    <text evidence="1">The sequence shown here is derived from an EMBL/GenBank/DDBJ whole genome shotgun (WGS) entry which is preliminary data.</text>
</comment>